<gene>
    <name evidence="3" type="ORF">Van01_09110</name>
</gene>
<feature type="domain" description="DUF1707" evidence="2">
    <location>
        <begin position="11"/>
        <end position="63"/>
    </location>
</feature>
<organism evidence="3 4">
    <name type="scientific">Micromonospora andamanensis</name>
    <dbReference type="NCBI Taxonomy" id="1287068"/>
    <lineage>
        <taxon>Bacteria</taxon>
        <taxon>Bacillati</taxon>
        <taxon>Actinomycetota</taxon>
        <taxon>Actinomycetes</taxon>
        <taxon>Micromonosporales</taxon>
        <taxon>Micromonosporaceae</taxon>
        <taxon>Micromonospora</taxon>
    </lineage>
</organism>
<reference evidence="3 4" key="1">
    <citation type="submission" date="2021-01" db="EMBL/GenBank/DDBJ databases">
        <title>Whole genome shotgun sequence of Verrucosispora andamanensis NBRC 109075.</title>
        <authorList>
            <person name="Komaki H."/>
            <person name="Tamura T."/>
        </authorList>
    </citation>
    <scope>NUCLEOTIDE SEQUENCE [LARGE SCALE GENOMIC DNA]</scope>
    <source>
        <strain evidence="3 4">NBRC 109075</strain>
    </source>
</reference>
<feature type="compositionally biased region" description="Basic and acidic residues" evidence="1">
    <location>
        <begin position="241"/>
        <end position="251"/>
    </location>
</feature>
<accession>A0ABQ4HPZ0</accession>
<evidence type="ECO:0000256" key="1">
    <source>
        <dbReference type="SAM" id="MobiDB-lite"/>
    </source>
</evidence>
<feature type="compositionally biased region" description="Basic and acidic residues" evidence="1">
    <location>
        <begin position="207"/>
        <end position="218"/>
    </location>
</feature>
<dbReference type="Proteomes" id="UP000647017">
    <property type="component" value="Unassembled WGS sequence"/>
</dbReference>
<feature type="compositionally biased region" description="Low complexity" evidence="1">
    <location>
        <begin position="197"/>
        <end position="206"/>
    </location>
</feature>
<name>A0ABQ4HPZ0_9ACTN</name>
<dbReference type="PANTHER" id="PTHR40763:SF4">
    <property type="entry name" value="DUF1707 DOMAIN-CONTAINING PROTEIN"/>
    <property type="match status" value="1"/>
</dbReference>
<dbReference type="EMBL" id="BOOZ01000003">
    <property type="protein sequence ID" value="GIJ07697.1"/>
    <property type="molecule type" value="Genomic_DNA"/>
</dbReference>
<evidence type="ECO:0000313" key="4">
    <source>
        <dbReference type="Proteomes" id="UP000647017"/>
    </source>
</evidence>
<dbReference type="PANTHER" id="PTHR40763">
    <property type="entry name" value="MEMBRANE PROTEIN-RELATED"/>
    <property type="match status" value="1"/>
</dbReference>
<feature type="region of interest" description="Disordered" evidence="1">
    <location>
        <begin position="148"/>
        <end position="251"/>
    </location>
</feature>
<sequence>MLAGMDERDAMRAADSDRQAVAERLRSALEEGRLDLHEYDERLQRAYAARTYAELDALLSDLPAPAGAVVPTPRGPDVPVPTDGGRGLTARWLVEVWEPWLKVVGIVVAIWAVSSLATRDPLYFWPGWVAGPWGAVLLVRTATGLASGEPQRWAAERERRRQRKAEKRALKRERKALGQQQPGAVGPVGPGGGAAGDGAALAAGGVPDDRRAVGRDDVTGDAVAAPGGPADTEAGGATETPARRPDRGDLG</sequence>
<dbReference type="Pfam" id="PF08044">
    <property type="entry name" value="DUF1707"/>
    <property type="match status" value="1"/>
</dbReference>
<comment type="caution">
    <text evidence="3">The sequence shown here is derived from an EMBL/GenBank/DDBJ whole genome shotgun (WGS) entry which is preliminary data.</text>
</comment>
<keyword evidence="4" id="KW-1185">Reference proteome</keyword>
<feature type="compositionally biased region" description="Low complexity" evidence="1">
    <location>
        <begin position="220"/>
        <end position="232"/>
    </location>
</feature>
<dbReference type="InterPro" id="IPR012551">
    <property type="entry name" value="DUF1707_SHOCT-like"/>
</dbReference>
<evidence type="ECO:0000259" key="2">
    <source>
        <dbReference type="Pfam" id="PF08044"/>
    </source>
</evidence>
<proteinExistence type="predicted"/>
<protein>
    <recommendedName>
        <fullName evidence="2">DUF1707 domain-containing protein</fullName>
    </recommendedName>
</protein>
<evidence type="ECO:0000313" key="3">
    <source>
        <dbReference type="EMBL" id="GIJ07697.1"/>
    </source>
</evidence>
<feature type="compositionally biased region" description="Basic residues" evidence="1">
    <location>
        <begin position="160"/>
        <end position="174"/>
    </location>
</feature>
<feature type="compositionally biased region" description="Gly residues" evidence="1">
    <location>
        <begin position="186"/>
        <end position="196"/>
    </location>
</feature>